<dbReference type="RefSeq" id="WP_268241626.1">
    <property type="nucleotide sequence ID" value="NZ_BMMH01000005.1"/>
</dbReference>
<evidence type="ECO:0000313" key="2">
    <source>
        <dbReference type="Proteomes" id="UP000638263"/>
    </source>
</evidence>
<dbReference type="Proteomes" id="UP000638263">
    <property type="component" value="Unassembled WGS sequence"/>
</dbReference>
<proteinExistence type="predicted"/>
<comment type="caution">
    <text evidence="1">The sequence shown here is derived from an EMBL/GenBank/DDBJ whole genome shotgun (WGS) entry which is preliminary data.</text>
</comment>
<accession>A0A917VSW1</accession>
<sequence length="42" mass="4364">MGNYVCNANPWEAVPSAYCNAVMTLVRALPPTPIGGLLGSQS</sequence>
<dbReference type="AlphaFoldDB" id="A0A917VSW1"/>
<protein>
    <submittedName>
        <fullName evidence="1">Uncharacterized protein</fullName>
    </submittedName>
</protein>
<reference evidence="1" key="2">
    <citation type="submission" date="2020-09" db="EMBL/GenBank/DDBJ databases">
        <authorList>
            <person name="Sun Q."/>
            <person name="Zhou Y."/>
        </authorList>
    </citation>
    <scope>NUCLEOTIDE SEQUENCE</scope>
    <source>
        <strain evidence="1">CGMCC 4.3508</strain>
    </source>
</reference>
<evidence type="ECO:0000313" key="1">
    <source>
        <dbReference type="EMBL" id="GGL14493.1"/>
    </source>
</evidence>
<organism evidence="1 2">
    <name type="scientific">Nocardia jinanensis</name>
    <dbReference type="NCBI Taxonomy" id="382504"/>
    <lineage>
        <taxon>Bacteria</taxon>
        <taxon>Bacillati</taxon>
        <taxon>Actinomycetota</taxon>
        <taxon>Actinomycetes</taxon>
        <taxon>Mycobacteriales</taxon>
        <taxon>Nocardiaceae</taxon>
        <taxon>Nocardia</taxon>
    </lineage>
</organism>
<keyword evidence="2" id="KW-1185">Reference proteome</keyword>
<gene>
    <name evidence="1" type="ORF">GCM10011588_31290</name>
</gene>
<name>A0A917VSW1_9NOCA</name>
<reference evidence="1" key="1">
    <citation type="journal article" date="2014" name="Int. J. Syst. Evol. Microbiol.">
        <title>Complete genome sequence of Corynebacterium casei LMG S-19264T (=DSM 44701T), isolated from a smear-ripened cheese.</title>
        <authorList>
            <consortium name="US DOE Joint Genome Institute (JGI-PGF)"/>
            <person name="Walter F."/>
            <person name="Albersmeier A."/>
            <person name="Kalinowski J."/>
            <person name="Ruckert C."/>
        </authorList>
    </citation>
    <scope>NUCLEOTIDE SEQUENCE</scope>
    <source>
        <strain evidence="1">CGMCC 4.3508</strain>
    </source>
</reference>
<dbReference type="EMBL" id="BMMH01000005">
    <property type="protein sequence ID" value="GGL14493.1"/>
    <property type="molecule type" value="Genomic_DNA"/>
</dbReference>